<dbReference type="InterPro" id="IPR027417">
    <property type="entry name" value="P-loop_NTPase"/>
</dbReference>
<organism evidence="2 3">
    <name type="scientific">Streptomyces scabiei</name>
    <dbReference type="NCBI Taxonomy" id="1930"/>
    <lineage>
        <taxon>Bacteria</taxon>
        <taxon>Bacillati</taxon>
        <taxon>Actinomycetota</taxon>
        <taxon>Actinomycetes</taxon>
        <taxon>Kitasatosporales</taxon>
        <taxon>Streptomycetaceae</taxon>
        <taxon>Streptomyces</taxon>
    </lineage>
</organism>
<dbReference type="SUPFAM" id="SSF48452">
    <property type="entry name" value="TPR-like"/>
    <property type="match status" value="3"/>
</dbReference>
<accession>A0A100JTB1</accession>
<reference evidence="2 3" key="2">
    <citation type="journal article" date="2016" name="Genome Announc.">
        <title>Draft Genome Sequences of Streptomyces scabiei S58, Streptomyces turgidiscabies T45, and Streptomyces acidiscabies a10, the Pathogens of Potato Common Scab, Isolated in Japan.</title>
        <authorList>
            <person name="Tomihama T."/>
            <person name="Nishi Y."/>
            <person name="Sakai M."/>
            <person name="Ikenaga M."/>
            <person name="Okubo T."/>
            <person name="Ikeda S."/>
        </authorList>
    </citation>
    <scope>NUCLEOTIDE SEQUENCE [LARGE SCALE GENOMIC DNA]</scope>
    <source>
        <strain evidence="2 3">S58</strain>
    </source>
</reference>
<dbReference type="SUPFAM" id="SSF52540">
    <property type="entry name" value="P-loop containing nucleoside triphosphate hydrolases"/>
    <property type="match status" value="1"/>
</dbReference>
<comment type="caution">
    <text evidence="2">The sequence shown here is derived from an EMBL/GenBank/DDBJ whole genome shotgun (WGS) entry which is preliminary data.</text>
</comment>
<dbReference type="Proteomes" id="UP000067448">
    <property type="component" value="Unassembled WGS sequence"/>
</dbReference>
<dbReference type="PANTHER" id="PTHR19959:SF119">
    <property type="entry name" value="FUNGAL LIPASE-LIKE DOMAIN-CONTAINING PROTEIN"/>
    <property type="match status" value="1"/>
</dbReference>
<dbReference type="OrthoDB" id="3218567at2"/>
<dbReference type="Gene3D" id="1.25.40.10">
    <property type="entry name" value="Tetratricopeptide repeat domain"/>
    <property type="match status" value="3"/>
</dbReference>
<gene>
    <name evidence="2" type="ORF">SsS58_05699</name>
</gene>
<dbReference type="InterPro" id="IPR011990">
    <property type="entry name" value="TPR-like_helical_dom_sf"/>
</dbReference>
<sequence length="1122" mass="119154">MVSRPRPAPVTAATVADDGPPKILNKRFSATVRWYRKTGLVDAALIEIDDSNGWPTPESLQDTRTRPPQRWGRLIGPRPQPVAVLGFPRMQEDGSTRQRLDEQLVGEIVPGNGSLVHRYEISSTGPVPGGGPDGDRKGTGWSGISGAAVHAGSLLCGVVRLDRAATSGIRLTATPSALLLADDGFRALVAEHSSGWEPGLEPVEPAAFLAPTAPTRTLRSPAALLRADAEAVAFHGRAAELDRLRTWCEQGPAKLAVQVMTGPGGQGKTRLARRLTQVLADSGWVTGHLRSNLIDPPGPLDFTGLRTELPLVLVVDYAEVRPRVVRELVRHFLEADNHRVRLLLLARADGSWREPATDTDYETGSVLDSAPVIELAALLPDGKTPENRAAAFTRAARDLSVLLPRVPGLREYDWDRVAAELSPDDDLSDSRYDNVLTLHMTALVGLLQNGPAPVETAADAPVERTLVMHERKFWQATADSEEFGLGLSDRTLRRAVAVAALCGATDRDEANRVIGSLPDVGAGKAANTAEWFAWLYPPGQGDYWGALQPDRIAEYHAAEAVTSGGLALSDVLAAASPAQQARAVTTLTRAVVAHNNARRTANGERVLAVLGEALDTVTIHTEALRSAVAALPRPARAVSGLALRLTQDLVDRYERSTARPPEVPDPQQAASDAGELAGALSELGVLLAEAGHPEEALGASRRAAGLYEGIAAASPAYAPYLGSSLSRLSNRLAETGDHTGAVEPARKAVKIHERLAAADPTAFEPGLLTSLTTLGNRLMQTGRHPEGLAAVDRAVQIGTRLADADPGAHSPSLAKALVNLGAWLAQTGLLSEGLDVGEKGADLYRRLAAANPAGYEAELVVALTNLSNHLSKTEQRSKALAAAEEAVRISRRLAAIDPAAHDPGLALALHNLAGRLDKAGRDAETLATAEEAAKIHRRLAESNPAVYGPRLAATLNNLGAWLDRARRTAEASAAAEEAVKILRTLAELSPEVHGPHLAASLSNLATRLDEAGRGEEALALAAEAVAVQRHLQDKNPAVYLPDLTQSLYVLAMARARQGDFPAALRATGECVEAYRDRRGAASMDGLHRVLTLQAVLLTELGRTGEAARIRRWLAENPVQPPQ</sequence>
<proteinExistence type="predicted"/>
<dbReference type="Pfam" id="PF13374">
    <property type="entry name" value="TPR_10"/>
    <property type="match status" value="3"/>
</dbReference>
<evidence type="ECO:0000313" key="2">
    <source>
        <dbReference type="EMBL" id="GAQ65290.1"/>
    </source>
</evidence>
<reference evidence="3" key="1">
    <citation type="submission" date="2015-11" db="EMBL/GenBank/DDBJ databases">
        <authorList>
            <consortium name="Cross-ministerial Strategic Innovation Promotion Program (SIP) consortium"/>
            <person name="Tomihama T."/>
            <person name="Ikenaga M."/>
            <person name="Sakai M."/>
            <person name="Okubo T."/>
            <person name="Ikeda S."/>
        </authorList>
    </citation>
    <scope>NUCLEOTIDE SEQUENCE [LARGE SCALE GENOMIC DNA]</scope>
    <source>
        <strain evidence="3">S58</strain>
    </source>
</reference>
<dbReference type="AlphaFoldDB" id="A0A100JTB1"/>
<feature type="region of interest" description="Disordered" evidence="1">
    <location>
        <begin position="53"/>
        <end position="78"/>
    </location>
</feature>
<dbReference type="EMBL" id="BCMM01000029">
    <property type="protein sequence ID" value="GAQ65290.1"/>
    <property type="molecule type" value="Genomic_DNA"/>
</dbReference>
<dbReference type="RefSeq" id="WP_059082669.1">
    <property type="nucleotide sequence ID" value="NZ_BCMM01000029.1"/>
</dbReference>
<protein>
    <submittedName>
        <fullName evidence="2">Tetratricopeptide repeat protein</fullName>
    </submittedName>
</protein>
<dbReference type="InterPro" id="IPR019734">
    <property type="entry name" value="TPR_rpt"/>
</dbReference>
<evidence type="ECO:0000256" key="1">
    <source>
        <dbReference type="SAM" id="MobiDB-lite"/>
    </source>
</evidence>
<reference evidence="3" key="3">
    <citation type="submission" date="2016-02" db="EMBL/GenBank/DDBJ databases">
        <title>Draft genome of pathogenic Streptomyces sp. in Japan.</title>
        <authorList>
            <person name="Tomihama T."/>
            <person name="Ikenaga M."/>
            <person name="Sakai M."/>
            <person name="Okubo T."/>
            <person name="Ikeda S."/>
        </authorList>
    </citation>
    <scope>NUCLEOTIDE SEQUENCE [LARGE SCALE GENOMIC DNA]</scope>
    <source>
        <strain evidence="3">S58</strain>
    </source>
</reference>
<evidence type="ECO:0000313" key="3">
    <source>
        <dbReference type="Proteomes" id="UP000067448"/>
    </source>
</evidence>
<dbReference type="SMART" id="SM00028">
    <property type="entry name" value="TPR"/>
    <property type="match status" value="5"/>
</dbReference>
<name>A0A100JTB1_STRSC</name>
<dbReference type="PANTHER" id="PTHR19959">
    <property type="entry name" value="KINESIN LIGHT CHAIN"/>
    <property type="match status" value="1"/>
</dbReference>